<dbReference type="PANTHER" id="PTHR41521">
    <property type="match status" value="1"/>
</dbReference>
<dbReference type="Gene3D" id="3.30.70.100">
    <property type="match status" value="1"/>
</dbReference>
<organism evidence="2 3">
    <name type="scientific">Alloalcanivorax gelatiniphagus</name>
    <dbReference type="NCBI Taxonomy" id="1194167"/>
    <lineage>
        <taxon>Bacteria</taxon>
        <taxon>Pseudomonadati</taxon>
        <taxon>Pseudomonadota</taxon>
        <taxon>Gammaproteobacteria</taxon>
        <taxon>Oceanospirillales</taxon>
        <taxon>Alcanivoracaceae</taxon>
        <taxon>Alloalcanivorax</taxon>
    </lineage>
</organism>
<accession>A0ABY2XKK0</accession>
<gene>
    <name evidence="2" type="ORF">FGS76_10080</name>
</gene>
<dbReference type="Pfam" id="PF07045">
    <property type="entry name" value="DUF1330"/>
    <property type="match status" value="1"/>
</dbReference>
<evidence type="ECO:0000313" key="2">
    <source>
        <dbReference type="EMBL" id="TMW12576.1"/>
    </source>
</evidence>
<evidence type="ECO:0000313" key="3">
    <source>
        <dbReference type="Proteomes" id="UP000739180"/>
    </source>
</evidence>
<dbReference type="PANTHER" id="PTHR41521:SF4">
    <property type="entry name" value="BLR0684 PROTEIN"/>
    <property type="match status" value="1"/>
</dbReference>
<keyword evidence="3" id="KW-1185">Reference proteome</keyword>
<feature type="domain" description="DUF1330" evidence="1">
    <location>
        <begin position="2"/>
        <end position="95"/>
    </location>
</feature>
<dbReference type="SUPFAM" id="SSF54909">
    <property type="entry name" value="Dimeric alpha+beta barrel"/>
    <property type="match status" value="1"/>
</dbReference>
<dbReference type="RefSeq" id="WP_138772513.1">
    <property type="nucleotide sequence ID" value="NZ_JBHSSX010000131.1"/>
</dbReference>
<reference evidence="2 3" key="1">
    <citation type="submission" date="2019-05" db="EMBL/GenBank/DDBJ databases">
        <title>Genome of Alcanivorax gelatiniphagus, an oil degrading marine bacteria.</title>
        <authorList>
            <person name="Kwon K.K."/>
        </authorList>
    </citation>
    <scope>NUCLEOTIDE SEQUENCE [LARGE SCALE GENOMIC DNA]</scope>
    <source>
        <strain evidence="2 3">MEBiC 08158</strain>
    </source>
</reference>
<protein>
    <submittedName>
        <fullName evidence="2">DUF1330 domain-containing protein</fullName>
    </submittedName>
</protein>
<evidence type="ECO:0000259" key="1">
    <source>
        <dbReference type="Pfam" id="PF07045"/>
    </source>
</evidence>
<dbReference type="EMBL" id="VCQT01000032">
    <property type="protein sequence ID" value="TMW12576.1"/>
    <property type="molecule type" value="Genomic_DNA"/>
</dbReference>
<name>A0ABY2XKK0_9GAMM</name>
<sequence length="103" mass="11434">MKCYAIAMIDFTDSGWIKDYVARVTPMVERLGGRYLARTNRVDRIEGEGPPPGTFLIIEFPSRQVAEGFYHSEEYAPFKAARQRGSVGPFFLVDGLDGSAAPT</sequence>
<dbReference type="Proteomes" id="UP000739180">
    <property type="component" value="Unassembled WGS sequence"/>
</dbReference>
<proteinExistence type="predicted"/>
<dbReference type="InterPro" id="IPR010753">
    <property type="entry name" value="DUF1330"/>
</dbReference>
<comment type="caution">
    <text evidence="2">The sequence shown here is derived from an EMBL/GenBank/DDBJ whole genome shotgun (WGS) entry which is preliminary data.</text>
</comment>
<dbReference type="InterPro" id="IPR011008">
    <property type="entry name" value="Dimeric_a/b-barrel"/>
</dbReference>